<comment type="caution">
    <text evidence="8">The sequence shown here is derived from an EMBL/GenBank/DDBJ whole genome shotgun (WGS) entry which is preliminary data.</text>
</comment>
<keyword evidence="6" id="KW-0812">Transmembrane</keyword>
<accession>A0ABU5ZGH4</accession>
<evidence type="ECO:0000259" key="7">
    <source>
        <dbReference type="PROSITE" id="PS50043"/>
    </source>
</evidence>
<evidence type="ECO:0000313" key="9">
    <source>
        <dbReference type="Proteomes" id="UP001310386"/>
    </source>
</evidence>
<dbReference type="InterPro" id="IPR016032">
    <property type="entry name" value="Sig_transdc_resp-reg_C-effctor"/>
</dbReference>
<dbReference type="Gene3D" id="1.10.10.10">
    <property type="entry name" value="Winged helix-like DNA-binding domain superfamily/Winged helix DNA-binding domain"/>
    <property type="match status" value="1"/>
</dbReference>
<evidence type="ECO:0000256" key="3">
    <source>
        <dbReference type="ARBA" id="ARBA00023163"/>
    </source>
</evidence>
<feature type="transmembrane region" description="Helical" evidence="6">
    <location>
        <begin position="76"/>
        <end position="97"/>
    </location>
</feature>
<dbReference type="SUPFAM" id="SSF46894">
    <property type="entry name" value="C-terminal effector domain of the bipartite response regulators"/>
    <property type="match status" value="1"/>
</dbReference>
<keyword evidence="6" id="KW-0472">Membrane</keyword>
<dbReference type="SMART" id="SM00421">
    <property type="entry name" value="HTH_LUXR"/>
    <property type="match status" value="1"/>
</dbReference>
<feature type="transmembrane region" description="Helical" evidence="6">
    <location>
        <begin position="34"/>
        <end position="56"/>
    </location>
</feature>
<dbReference type="PROSITE" id="PS50043">
    <property type="entry name" value="HTH_LUXR_2"/>
    <property type="match status" value="1"/>
</dbReference>
<evidence type="ECO:0000256" key="6">
    <source>
        <dbReference type="SAM" id="Phobius"/>
    </source>
</evidence>
<name>A0ABU5ZGH4_9BACL</name>
<feature type="region of interest" description="Disordered" evidence="5">
    <location>
        <begin position="298"/>
        <end position="318"/>
    </location>
</feature>
<organism evidence="8 9">
    <name type="scientific">Ferviditalea candida</name>
    <dbReference type="NCBI Taxonomy" id="3108399"/>
    <lineage>
        <taxon>Bacteria</taxon>
        <taxon>Bacillati</taxon>
        <taxon>Bacillota</taxon>
        <taxon>Bacilli</taxon>
        <taxon>Bacillales</taxon>
        <taxon>Paenibacillaceae</taxon>
        <taxon>Ferviditalea</taxon>
    </lineage>
</organism>
<sequence length="318" mass="35947">MVVTLEALPRLFLIRATIPLICLMVLLSNSGSRLFLLGLFLVNALDVLGGFIAQLVWQPSLWDYRFAVMRDAAYALVFYIAFILSPQVPALVLVPSVLTELFVLFGFRVFYRAVILEIVLIFTRMAWIGYHHHRLLHPAWSIGICVASVIMGLLGLEITRLEELQNKIRRQREQLKETLTEMLTNTLSPNGLSDRVLKQEDISQMLEEICQAANRSKGREIGQRLAQVIAVKQTAANLLTPRELEVLGLASEKKSYRQIAQQLQVSEGTVRAHAASIMRKAEVHNREEMVEWARKHRLLSDTQGHSGASETSEAFHHS</sequence>
<keyword evidence="1" id="KW-0805">Transcription regulation</keyword>
<feature type="domain" description="HTH luxR-type" evidence="7">
    <location>
        <begin position="232"/>
        <end position="297"/>
    </location>
</feature>
<keyword evidence="6" id="KW-1133">Transmembrane helix</keyword>
<gene>
    <name evidence="8" type="ORF">VF724_03680</name>
</gene>
<evidence type="ECO:0000256" key="5">
    <source>
        <dbReference type="SAM" id="MobiDB-lite"/>
    </source>
</evidence>
<dbReference type="EMBL" id="JAYJLD010000004">
    <property type="protein sequence ID" value="MEB3100756.1"/>
    <property type="molecule type" value="Genomic_DNA"/>
</dbReference>
<dbReference type="Pfam" id="PF00196">
    <property type="entry name" value="GerE"/>
    <property type="match status" value="1"/>
</dbReference>
<reference evidence="8" key="1">
    <citation type="submission" date="2023-12" db="EMBL/GenBank/DDBJ databases">
        <title>Fervidustalea candida gen. nov., sp. nov., a novel member of the family Paenibacillaceae isolated from a geothermal area.</title>
        <authorList>
            <person name="Li W.-J."/>
            <person name="Jiao J.-Y."/>
            <person name="Chen Y."/>
        </authorList>
    </citation>
    <scope>NUCLEOTIDE SEQUENCE</scope>
    <source>
        <strain evidence="8">SYSU GA230002</strain>
    </source>
</reference>
<dbReference type="PANTHER" id="PTHR44688:SF16">
    <property type="entry name" value="DNA-BINDING TRANSCRIPTIONAL ACTIVATOR DEVR_DOSR"/>
    <property type="match status" value="1"/>
</dbReference>
<feature type="compositionally biased region" description="Polar residues" evidence="5">
    <location>
        <begin position="300"/>
        <end position="312"/>
    </location>
</feature>
<keyword evidence="4" id="KW-0175">Coiled coil</keyword>
<evidence type="ECO:0000313" key="8">
    <source>
        <dbReference type="EMBL" id="MEB3100756.1"/>
    </source>
</evidence>
<keyword evidence="2" id="KW-0238">DNA-binding</keyword>
<feature type="coiled-coil region" evidence="4">
    <location>
        <begin position="154"/>
        <end position="185"/>
    </location>
</feature>
<keyword evidence="3" id="KW-0804">Transcription</keyword>
<dbReference type="Proteomes" id="UP001310386">
    <property type="component" value="Unassembled WGS sequence"/>
</dbReference>
<protein>
    <submittedName>
        <fullName evidence="8">LuxR C-terminal-related transcriptional regulator</fullName>
    </submittedName>
</protein>
<evidence type="ECO:0000256" key="2">
    <source>
        <dbReference type="ARBA" id="ARBA00023125"/>
    </source>
</evidence>
<dbReference type="PRINTS" id="PR00038">
    <property type="entry name" value="HTHLUXR"/>
</dbReference>
<dbReference type="PANTHER" id="PTHR44688">
    <property type="entry name" value="DNA-BINDING TRANSCRIPTIONAL ACTIVATOR DEVR_DOSR"/>
    <property type="match status" value="1"/>
</dbReference>
<evidence type="ECO:0000256" key="1">
    <source>
        <dbReference type="ARBA" id="ARBA00023015"/>
    </source>
</evidence>
<dbReference type="CDD" id="cd06170">
    <property type="entry name" value="LuxR_C_like"/>
    <property type="match status" value="1"/>
</dbReference>
<keyword evidence="9" id="KW-1185">Reference proteome</keyword>
<feature type="transmembrane region" description="Helical" evidence="6">
    <location>
        <begin position="109"/>
        <end position="127"/>
    </location>
</feature>
<proteinExistence type="predicted"/>
<dbReference type="InterPro" id="IPR000792">
    <property type="entry name" value="Tscrpt_reg_LuxR_C"/>
</dbReference>
<feature type="transmembrane region" description="Helical" evidence="6">
    <location>
        <begin position="139"/>
        <end position="159"/>
    </location>
</feature>
<evidence type="ECO:0000256" key="4">
    <source>
        <dbReference type="SAM" id="Coils"/>
    </source>
</evidence>
<dbReference type="RefSeq" id="WP_371752874.1">
    <property type="nucleotide sequence ID" value="NZ_JAYJLD010000004.1"/>
</dbReference>
<feature type="transmembrane region" description="Helical" evidence="6">
    <location>
        <begin position="12"/>
        <end position="27"/>
    </location>
</feature>
<dbReference type="InterPro" id="IPR036388">
    <property type="entry name" value="WH-like_DNA-bd_sf"/>
</dbReference>